<dbReference type="EMBL" id="SUMC01000023">
    <property type="protein sequence ID" value="TKA09260.1"/>
    <property type="molecule type" value="Genomic_DNA"/>
</dbReference>
<dbReference type="Gene3D" id="3.40.50.1000">
    <property type="entry name" value="HAD superfamily/HAD-like"/>
    <property type="match status" value="1"/>
</dbReference>
<dbReference type="NCBIfam" id="TIGR01549">
    <property type="entry name" value="HAD-SF-IA-v1"/>
    <property type="match status" value="1"/>
</dbReference>
<dbReference type="Gene3D" id="1.10.150.240">
    <property type="entry name" value="Putative phosphatase, domain 2"/>
    <property type="match status" value="1"/>
</dbReference>
<evidence type="ECO:0000313" key="2">
    <source>
        <dbReference type="Proteomes" id="UP000305778"/>
    </source>
</evidence>
<dbReference type="OrthoDB" id="9793014at2"/>
<dbReference type="GO" id="GO:0005829">
    <property type="term" value="C:cytosol"/>
    <property type="evidence" value="ECO:0007669"/>
    <property type="project" value="TreeGrafter"/>
</dbReference>
<dbReference type="SFLD" id="SFLDG01129">
    <property type="entry name" value="C1.5:_HAD__Beta-PGM__Phosphata"/>
    <property type="match status" value="1"/>
</dbReference>
<keyword evidence="1" id="KW-0378">Hydrolase</keyword>
<dbReference type="Proteomes" id="UP000305778">
    <property type="component" value="Unassembled WGS sequence"/>
</dbReference>
<dbReference type="InterPro" id="IPR050155">
    <property type="entry name" value="HAD-like_hydrolase_sf"/>
</dbReference>
<dbReference type="GO" id="GO:0008967">
    <property type="term" value="F:phosphoglycolate phosphatase activity"/>
    <property type="evidence" value="ECO:0007669"/>
    <property type="project" value="TreeGrafter"/>
</dbReference>
<keyword evidence="2" id="KW-1185">Reference proteome</keyword>
<sequence>MESRSLSAVLFDVDGTLMDTNYLHSVAWWEAFRQMGHTVATASIHRAIGMGADRLLEHLLGKNRDRDEDAAISTAHQVLYAQYFSRLTPLEGAADLLRECASRGWKVVLASSAQSKELGAMREALGADDAITAVTCADDVKASKPAPDLVETALKRAAVPADRAVFIGDTVWDVQACRLGAGATAVYQGPSDLPSHIDDSLLASPGQ</sequence>
<dbReference type="AlphaFoldDB" id="A0A4U0SHT9"/>
<dbReference type="InterPro" id="IPR036412">
    <property type="entry name" value="HAD-like_sf"/>
</dbReference>
<dbReference type="InterPro" id="IPR023198">
    <property type="entry name" value="PGP-like_dom2"/>
</dbReference>
<dbReference type="InterPro" id="IPR023214">
    <property type="entry name" value="HAD_sf"/>
</dbReference>
<proteinExistence type="predicted"/>
<dbReference type="PANTHER" id="PTHR43434">
    <property type="entry name" value="PHOSPHOGLYCOLATE PHOSPHATASE"/>
    <property type="match status" value="1"/>
</dbReference>
<protein>
    <submittedName>
        <fullName evidence="1">HAD family hydrolase</fullName>
    </submittedName>
</protein>
<dbReference type="RefSeq" id="WP_136725867.1">
    <property type="nucleotide sequence ID" value="NZ_SUMC01000023.1"/>
</dbReference>
<dbReference type="SUPFAM" id="SSF56784">
    <property type="entry name" value="HAD-like"/>
    <property type="match status" value="1"/>
</dbReference>
<comment type="caution">
    <text evidence="1">The sequence shown here is derived from an EMBL/GenBank/DDBJ whole genome shotgun (WGS) entry which is preliminary data.</text>
</comment>
<reference evidence="1 2" key="1">
    <citation type="submission" date="2019-04" db="EMBL/GenBank/DDBJ databases">
        <title>Streptomyces oryziradicis sp. nov., a novel actinomycete isolated from rhizosphere soil of rice (Oryza sativa L.).</title>
        <authorList>
            <person name="Li C."/>
        </authorList>
    </citation>
    <scope>NUCLEOTIDE SEQUENCE [LARGE SCALE GENOMIC DNA]</scope>
    <source>
        <strain evidence="1 2">NEAU-C40</strain>
    </source>
</reference>
<accession>A0A4U0SHT9</accession>
<dbReference type="SFLD" id="SFLDS00003">
    <property type="entry name" value="Haloacid_Dehalogenase"/>
    <property type="match status" value="1"/>
</dbReference>
<gene>
    <name evidence="1" type="ORF">FCI23_23200</name>
</gene>
<dbReference type="GO" id="GO:0006281">
    <property type="term" value="P:DNA repair"/>
    <property type="evidence" value="ECO:0007669"/>
    <property type="project" value="TreeGrafter"/>
</dbReference>
<organism evidence="1 2">
    <name type="scientific">Actinacidiphila oryziradicis</name>
    <dbReference type="NCBI Taxonomy" id="2571141"/>
    <lineage>
        <taxon>Bacteria</taxon>
        <taxon>Bacillati</taxon>
        <taxon>Actinomycetota</taxon>
        <taxon>Actinomycetes</taxon>
        <taxon>Kitasatosporales</taxon>
        <taxon>Streptomycetaceae</taxon>
        <taxon>Actinacidiphila</taxon>
    </lineage>
</organism>
<dbReference type="PANTHER" id="PTHR43434:SF16">
    <property type="entry name" value="BLL8046 PROTEIN"/>
    <property type="match status" value="1"/>
</dbReference>
<evidence type="ECO:0000313" key="1">
    <source>
        <dbReference type="EMBL" id="TKA09260.1"/>
    </source>
</evidence>
<name>A0A4U0SHT9_9ACTN</name>
<dbReference type="InterPro" id="IPR006439">
    <property type="entry name" value="HAD-SF_hydro_IA"/>
</dbReference>
<dbReference type="Pfam" id="PF00702">
    <property type="entry name" value="Hydrolase"/>
    <property type="match status" value="1"/>
</dbReference>